<reference evidence="1 2" key="1">
    <citation type="submission" date="2020-10" db="EMBL/GenBank/DDBJ databases">
        <title>Connecting structure to function with the recovery of over 1000 high-quality activated sludge metagenome-assembled genomes encoding full-length rRNA genes using long-read sequencing.</title>
        <authorList>
            <person name="Singleton C.M."/>
            <person name="Petriglieri F."/>
            <person name="Kristensen J.M."/>
            <person name="Kirkegaard R.H."/>
            <person name="Michaelsen T.Y."/>
            <person name="Andersen M.H."/>
            <person name="Karst S.M."/>
            <person name="Dueholm M.S."/>
            <person name="Nielsen P.H."/>
            <person name="Albertsen M."/>
        </authorList>
    </citation>
    <scope>NUCLEOTIDE SEQUENCE [LARGE SCALE GENOMIC DNA]</scope>
    <source>
        <strain evidence="1">OdNE_18-Q3-R46-58_MAXAC.008</strain>
    </source>
</reference>
<evidence type="ECO:0000313" key="1">
    <source>
        <dbReference type="EMBL" id="MBK8572680.1"/>
    </source>
</evidence>
<name>A0A936F2Y5_9BACT</name>
<protein>
    <submittedName>
        <fullName evidence="1">Uncharacterized protein</fullName>
    </submittedName>
</protein>
<proteinExistence type="predicted"/>
<comment type="caution">
    <text evidence="1">The sequence shown here is derived from an EMBL/GenBank/DDBJ whole genome shotgun (WGS) entry which is preliminary data.</text>
</comment>
<evidence type="ECO:0000313" key="2">
    <source>
        <dbReference type="Proteomes" id="UP000709959"/>
    </source>
</evidence>
<dbReference type="AlphaFoldDB" id="A0A936F2Y5"/>
<dbReference type="EMBL" id="JADKCH010000007">
    <property type="protein sequence ID" value="MBK8572680.1"/>
    <property type="molecule type" value="Genomic_DNA"/>
</dbReference>
<accession>A0A936F2Y5</accession>
<gene>
    <name evidence="1" type="ORF">IPN91_08540</name>
</gene>
<dbReference type="Proteomes" id="UP000709959">
    <property type="component" value="Unassembled WGS sequence"/>
</dbReference>
<sequence>MGTDLLVELWRDEHGVIRELVQFGLDEVGGACIIRERNSLDALDGDGNEGDMVIARFGDPEDARDFLLDEGFEPL</sequence>
<organism evidence="1 2">
    <name type="scientific">Candidatus Geothrix odensensis</name>
    <dbReference type="NCBI Taxonomy" id="2954440"/>
    <lineage>
        <taxon>Bacteria</taxon>
        <taxon>Pseudomonadati</taxon>
        <taxon>Acidobacteriota</taxon>
        <taxon>Holophagae</taxon>
        <taxon>Holophagales</taxon>
        <taxon>Holophagaceae</taxon>
        <taxon>Geothrix</taxon>
    </lineage>
</organism>